<gene>
    <name evidence="1" type="ORF">NTJ_13914</name>
</gene>
<accession>A0ABN7B9N3</accession>
<dbReference type="EMBL" id="AP028920">
    <property type="protein sequence ID" value="BET01098.1"/>
    <property type="molecule type" value="Genomic_DNA"/>
</dbReference>
<name>A0ABN7B9N3_9HEMI</name>
<dbReference type="Proteomes" id="UP001307889">
    <property type="component" value="Chromosome 12"/>
</dbReference>
<sequence>MFNPSSILGSPFKTVLYRRLNTVPIQFNVFSTSRRIELNKAHRPQTLQNRRLPAELSSLRPPSPCPVDCGFTGKAATAVRFSRSTDESADRPFIDPFAPRDHTKQFVAPGLRSAVINNSQPSGAISKCSRAVG</sequence>
<organism evidence="1 2">
    <name type="scientific">Nesidiocoris tenuis</name>
    <dbReference type="NCBI Taxonomy" id="355587"/>
    <lineage>
        <taxon>Eukaryota</taxon>
        <taxon>Metazoa</taxon>
        <taxon>Ecdysozoa</taxon>
        <taxon>Arthropoda</taxon>
        <taxon>Hexapoda</taxon>
        <taxon>Insecta</taxon>
        <taxon>Pterygota</taxon>
        <taxon>Neoptera</taxon>
        <taxon>Paraneoptera</taxon>
        <taxon>Hemiptera</taxon>
        <taxon>Heteroptera</taxon>
        <taxon>Panheteroptera</taxon>
        <taxon>Cimicomorpha</taxon>
        <taxon>Miridae</taxon>
        <taxon>Dicyphina</taxon>
        <taxon>Nesidiocoris</taxon>
    </lineage>
</organism>
<reference evidence="1 2" key="1">
    <citation type="submission" date="2023-09" db="EMBL/GenBank/DDBJ databases">
        <title>Nesidiocoris tenuis whole genome shotgun sequence.</title>
        <authorList>
            <person name="Shibata T."/>
            <person name="Shimoda M."/>
            <person name="Kobayashi T."/>
            <person name="Uehara T."/>
        </authorList>
    </citation>
    <scope>NUCLEOTIDE SEQUENCE [LARGE SCALE GENOMIC DNA]</scope>
    <source>
        <strain evidence="1 2">Japan</strain>
    </source>
</reference>
<keyword evidence="2" id="KW-1185">Reference proteome</keyword>
<evidence type="ECO:0000313" key="2">
    <source>
        <dbReference type="Proteomes" id="UP001307889"/>
    </source>
</evidence>
<protein>
    <submittedName>
        <fullName evidence="1">Uncharacterized protein</fullName>
    </submittedName>
</protein>
<evidence type="ECO:0000313" key="1">
    <source>
        <dbReference type="EMBL" id="BET01098.1"/>
    </source>
</evidence>
<proteinExistence type="predicted"/>